<feature type="signal peptide" evidence="2">
    <location>
        <begin position="1"/>
        <end position="19"/>
    </location>
</feature>
<name>A0A1S1X4R7_9NEIS</name>
<dbReference type="STRING" id="1903179.BI347_13785"/>
<dbReference type="EMBL" id="MKCS01000001">
    <property type="protein sequence ID" value="OHX14454.1"/>
    <property type="molecule type" value="Genomic_DNA"/>
</dbReference>
<accession>A0A1S1X4R7</accession>
<dbReference type="PANTHER" id="PTHR35936:SF25">
    <property type="entry name" value="ABC TRANSPORTER SUBSTRATE-BINDING PROTEIN"/>
    <property type="match status" value="1"/>
</dbReference>
<dbReference type="Proteomes" id="UP000180088">
    <property type="component" value="Unassembled WGS sequence"/>
</dbReference>
<dbReference type="PANTHER" id="PTHR35936">
    <property type="entry name" value="MEMBRANE-BOUND LYTIC MUREIN TRANSGLYCOSYLASE F"/>
    <property type="match status" value="1"/>
</dbReference>
<dbReference type="RefSeq" id="WP_071116108.1">
    <property type="nucleotide sequence ID" value="NZ_MKCS01000001.1"/>
</dbReference>
<dbReference type="AlphaFoldDB" id="A0A1S1X4R7"/>
<evidence type="ECO:0000259" key="3">
    <source>
        <dbReference type="SMART" id="SM00062"/>
    </source>
</evidence>
<protein>
    <recommendedName>
        <fullName evidence="3">Solute-binding protein family 3/N-terminal domain-containing protein</fullName>
    </recommendedName>
</protein>
<evidence type="ECO:0000256" key="2">
    <source>
        <dbReference type="SAM" id="SignalP"/>
    </source>
</evidence>
<evidence type="ECO:0000313" key="5">
    <source>
        <dbReference type="Proteomes" id="UP000180088"/>
    </source>
</evidence>
<sequence>MLSLRPLIALLFLPALSLAQDLDRSLLHICDDGDEWPPYTYYLRYNHQPTADLTGYSVDVIRRILDKHHIPFQIDLLPWKRCLSSIDSGEQYLMALSASKNPEREKQFLFSTPYYQTHYYVFYSKAKYPDGVNVAGQTDLGRYRLGGIKGYAYSALTAVNKDAMVRTVDYPTLGKMLLADRFDLFAEDYEVMVGLDKLGSAHIISDPNIGRMPLPGMPGNAFHMIFTRKNPRGAQLQQLVDEELQQMQSSGQLDKLLNQYVPR</sequence>
<comment type="caution">
    <text evidence="4">The sequence shown here is derived from an EMBL/GenBank/DDBJ whole genome shotgun (WGS) entry which is preliminary data.</text>
</comment>
<organism evidence="4 5">
    <name type="scientific">Chromobacterium sphagni</name>
    <dbReference type="NCBI Taxonomy" id="1903179"/>
    <lineage>
        <taxon>Bacteria</taxon>
        <taxon>Pseudomonadati</taxon>
        <taxon>Pseudomonadota</taxon>
        <taxon>Betaproteobacteria</taxon>
        <taxon>Neisseriales</taxon>
        <taxon>Chromobacteriaceae</taxon>
        <taxon>Chromobacterium</taxon>
    </lineage>
</organism>
<dbReference type="InterPro" id="IPR001638">
    <property type="entry name" value="Solute-binding_3/MltF_N"/>
</dbReference>
<keyword evidence="1 2" id="KW-0732">Signal</keyword>
<feature type="domain" description="Solute-binding protein family 3/N-terminal" evidence="3">
    <location>
        <begin position="42"/>
        <end position="263"/>
    </location>
</feature>
<dbReference type="Pfam" id="PF00497">
    <property type="entry name" value="SBP_bac_3"/>
    <property type="match status" value="1"/>
</dbReference>
<feature type="chain" id="PRO_5010323952" description="Solute-binding protein family 3/N-terminal domain-containing protein" evidence="2">
    <location>
        <begin position="20"/>
        <end position="263"/>
    </location>
</feature>
<proteinExistence type="predicted"/>
<dbReference type="SMART" id="SM00062">
    <property type="entry name" value="PBPb"/>
    <property type="match status" value="1"/>
</dbReference>
<dbReference type="SUPFAM" id="SSF53850">
    <property type="entry name" value="Periplasmic binding protein-like II"/>
    <property type="match status" value="1"/>
</dbReference>
<reference evidence="4 5" key="1">
    <citation type="submission" date="2016-09" db="EMBL/GenBank/DDBJ databases">
        <title>Chromobacterium muskegensis sp. nov., an insecticidal bacterium isolated from Sphagnum bogs.</title>
        <authorList>
            <person name="Sparks M.E."/>
            <person name="Blackburn M.B."/>
            <person name="Gundersen-Rindal D.E."/>
            <person name="Mitchell A."/>
            <person name="Farrar R."/>
            <person name="Kuhar D."/>
        </authorList>
    </citation>
    <scope>NUCLEOTIDE SEQUENCE [LARGE SCALE GENOMIC DNA]</scope>
    <source>
        <strain evidence="4 5">37-2</strain>
    </source>
</reference>
<dbReference type="Gene3D" id="3.40.190.10">
    <property type="entry name" value="Periplasmic binding protein-like II"/>
    <property type="match status" value="2"/>
</dbReference>
<evidence type="ECO:0000256" key="1">
    <source>
        <dbReference type="ARBA" id="ARBA00022729"/>
    </source>
</evidence>
<evidence type="ECO:0000313" key="4">
    <source>
        <dbReference type="EMBL" id="OHX14454.1"/>
    </source>
</evidence>
<gene>
    <name evidence="4" type="ORF">BI347_13785</name>
</gene>
<dbReference type="OrthoDB" id="8779113at2"/>